<organism evidence="6 7">
    <name type="scientific">Engystomops pustulosus</name>
    <name type="common">Tungara frog</name>
    <name type="synonym">Physalaemus pustulosus</name>
    <dbReference type="NCBI Taxonomy" id="76066"/>
    <lineage>
        <taxon>Eukaryota</taxon>
        <taxon>Metazoa</taxon>
        <taxon>Chordata</taxon>
        <taxon>Craniata</taxon>
        <taxon>Vertebrata</taxon>
        <taxon>Euteleostomi</taxon>
        <taxon>Amphibia</taxon>
        <taxon>Batrachia</taxon>
        <taxon>Anura</taxon>
        <taxon>Neobatrachia</taxon>
        <taxon>Hyloidea</taxon>
        <taxon>Leptodactylidae</taxon>
        <taxon>Leiuperinae</taxon>
        <taxon>Engystomops</taxon>
    </lineage>
</organism>
<proteinExistence type="inferred from homology"/>
<dbReference type="EMBL" id="WNYA01000008">
    <property type="protein sequence ID" value="KAG8558442.1"/>
    <property type="molecule type" value="Genomic_DNA"/>
</dbReference>
<dbReference type="GO" id="GO:0032991">
    <property type="term" value="C:protein-containing complex"/>
    <property type="evidence" value="ECO:0007669"/>
    <property type="project" value="TreeGrafter"/>
</dbReference>
<dbReference type="SUPFAM" id="SSF53335">
    <property type="entry name" value="S-adenosyl-L-methionine-dependent methyltransferases"/>
    <property type="match status" value="1"/>
</dbReference>
<dbReference type="Proteomes" id="UP000824782">
    <property type="component" value="Unassembled WGS sequence"/>
</dbReference>
<dbReference type="PANTHER" id="PTHR14614">
    <property type="entry name" value="HEPATOCELLULAR CARCINOMA-ASSOCIATED ANTIGEN"/>
    <property type="match status" value="1"/>
</dbReference>
<evidence type="ECO:0000313" key="6">
    <source>
        <dbReference type="EMBL" id="KAG8558442.1"/>
    </source>
</evidence>
<name>A0AAV7AAW0_ENGPU</name>
<dbReference type="Gene3D" id="3.40.50.150">
    <property type="entry name" value="Vaccinia Virus protein VP39"/>
    <property type="match status" value="1"/>
</dbReference>
<evidence type="ECO:0000313" key="7">
    <source>
        <dbReference type="Proteomes" id="UP000824782"/>
    </source>
</evidence>
<evidence type="ECO:0000256" key="2">
    <source>
        <dbReference type="ARBA" id="ARBA00022603"/>
    </source>
</evidence>
<dbReference type="GO" id="GO:0008168">
    <property type="term" value="F:methyltransferase activity"/>
    <property type="evidence" value="ECO:0007669"/>
    <property type="project" value="UniProtKB-KW"/>
</dbReference>
<feature type="domain" description="FAM86 N-terminal" evidence="5">
    <location>
        <begin position="17"/>
        <end position="102"/>
    </location>
</feature>
<comment type="similarity">
    <text evidence="1">Belongs to the class I-like SAM-binding methyltransferase superfamily. EEF2KMT family.</text>
</comment>
<keyword evidence="4" id="KW-0949">S-adenosyl-L-methionine</keyword>
<keyword evidence="2" id="KW-0489">Methyltransferase</keyword>
<dbReference type="InterPro" id="IPR029063">
    <property type="entry name" value="SAM-dependent_MTases_sf"/>
</dbReference>
<comment type="caution">
    <text evidence="6">The sequence shown here is derived from an EMBL/GenBank/DDBJ whole genome shotgun (WGS) entry which is preliminary data.</text>
</comment>
<protein>
    <recommendedName>
        <fullName evidence="5">FAM86 N-terminal domain-containing protein</fullName>
    </recommendedName>
</protein>
<keyword evidence="3" id="KW-0808">Transferase</keyword>
<dbReference type="GO" id="GO:0032259">
    <property type="term" value="P:methylation"/>
    <property type="evidence" value="ECO:0007669"/>
    <property type="project" value="UniProtKB-KW"/>
</dbReference>
<sequence length="282" mass="31518">RMEPSSDEVMDAVQAGLCDTFQRDFLCCRRIGSLPWKDLEHQLSIRPSFVLRILEQTINHPVSQKYPPSSQYRRLFLSELIKKHERTGAEPLDDIYTAFAEVLNSGDNTLCYKSYCLPTGDPVTLAENVAIISEGTTGLVTWEAALFLAEWAIENNGLFNNRTILELGSGIGLSGLVICRSCSPRRYTFSDSHQKVLQQLKENVLLNGFMLSEEPSDTRKTPTTIVSVTELDWESVTEQELVALDADLVIASDVVYDPDILASFSKVVKKLFCCTKAGNKLE</sequence>
<dbReference type="Pfam" id="PF14904">
    <property type="entry name" value="FAM86"/>
    <property type="match status" value="1"/>
</dbReference>
<accession>A0AAV7AAW0</accession>
<dbReference type="AlphaFoldDB" id="A0AAV7AAW0"/>
<evidence type="ECO:0000256" key="3">
    <source>
        <dbReference type="ARBA" id="ARBA00022679"/>
    </source>
</evidence>
<evidence type="ECO:0000256" key="4">
    <source>
        <dbReference type="ARBA" id="ARBA00022691"/>
    </source>
</evidence>
<evidence type="ECO:0000256" key="1">
    <source>
        <dbReference type="ARBA" id="ARBA00005511"/>
    </source>
</evidence>
<keyword evidence="7" id="KW-1185">Reference proteome</keyword>
<dbReference type="InterPro" id="IPR029426">
    <property type="entry name" value="FAM86_N"/>
</dbReference>
<gene>
    <name evidence="6" type="ORF">GDO81_016994</name>
</gene>
<feature type="non-terminal residue" evidence="6">
    <location>
        <position position="282"/>
    </location>
</feature>
<dbReference type="Pfam" id="PF10294">
    <property type="entry name" value="Methyltransf_16"/>
    <property type="match status" value="1"/>
</dbReference>
<dbReference type="InterPro" id="IPR019410">
    <property type="entry name" value="Methyltransf_16"/>
</dbReference>
<feature type="non-terminal residue" evidence="6">
    <location>
        <position position="1"/>
    </location>
</feature>
<evidence type="ECO:0000259" key="5">
    <source>
        <dbReference type="Pfam" id="PF14904"/>
    </source>
</evidence>
<dbReference type="PANTHER" id="PTHR14614:SF130">
    <property type="entry name" value="PROTEIN-LYSINE N-METHYLTRANSFERASE EEF2KMT"/>
    <property type="match status" value="1"/>
</dbReference>
<reference evidence="6" key="1">
    <citation type="thesis" date="2020" institute="ProQuest LLC" country="789 East Eisenhower Parkway, Ann Arbor, MI, USA">
        <title>Comparative Genomics and Chromosome Evolution.</title>
        <authorList>
            <person name="Mudd A.B."/>
        </authorList>
    </citation>
    <scope>NUCLEOTIDE SEQUENCE</scope>
    <source>
        <strain evidence="6">237g6f4</strain>
        <tissue evidence="6">Blood</tissue>
    </source>
</reference>